<dbReference type="SUPFAM" id="SSF52833">
    <property type="entry name" value="Thioredoxin-like"/>
    <property type="match status" value="1"/>
</dbReference>
<keyword evidence="2" id="KW-1185">Reference proteome</keyword>
<evidence type="ECO:0000313" key="1">
    <source>
        <dbReference type="EMBL" id="KVE25332.1"/>
    </source>
</evidence>
<dbReference type="Gene3D" id="3.40.30.10">
    <property type="entry name" value="Glutaredoxin"/>
    <property type="match status" value="1"/>
</dbReference>
<dbReference type="InterPro" id="IPR036249">
    <property type="entry name" value="Thioredoxin-like_sf"/>
</dbReference>
<reference evidence="1 2" key="1">
    <citation type="submission" date="2015-11" db="EMBL/GenBank/DDBJ databases">
        <title>Expanding the genomic diversity of Burkholderia species for the development of highly accurate diagnostics.</title>
        <authorList>
            <person name="Sahl J."/>
            <person name="Keim P."/>
            <person name="Wagner D."/>
        </authorList>
    </citation>
    <scope>NUCLEOTIDE SEQUENCE [LARGE SCALE GENOMIC DNA]</scope>
    <source>
        <strain evidence="1 2">TSV85</strain>
    </source>
</reference>
<evidence type="ECO:0000313" key="2">
    <source>
        <dbReference type="Proteomes" id="UP000062788"/>
    </source>
</evidence>
<dbReference type="OrthoDB" id="8779161at2"/>
<protein>
    <submittedName>
        <fullName evidence="1">Glutaredoxin</fullName>
    </submittedName>
</protein>
<dbReference type="InterPro" id="IPR008554">
    <property type="entry name" value="Glutaredoxin-like"/>
</dbReference>
<dbReference type="PANTHER" id="PTHR33558:SF1">
    <property type="entry name" value="GLUTAREDOXIN-LIKE PROTEIN C5ORF63 HOMOLOG"/>
    <property type="match status" value="1"/>
</dbReference>
<dbReference type="InterPro" id="IPR052565">
    <property type="entry name" value="Glutaredoxin-like_YDR286C"/>
</dbReference>
<sequence>MKPATRAAVRFTLYGRGWCHLCDDMRDALAGFIAERRDVIDASVDYVDIDADPALVARYDEDVPVLLLDGVQVCRHRFDAAQAQAALARCVRRPEQ</sequence>
<dbReference type="AlphaFoldDB" id="A0A103DYZ8"/>
<dbReference type="PANTHER" id="PTHR33558">
    <property type="entry name" value="GLUTAREDOXIN-LIKE PROTEIN C5ORF63 HOMOLOG"/>
    <property type="match status" value="1"/>
</dbReference>
<organism evidence="1 2">
    <name type="scientific">Burkholderia singularis</name>
    <dbReference type="NCBI Taxonomy" id="1503053"/>
    <lineage>
        <taxon>Bacteria</taxon>
        <taxon>Pseudomonadati</taxon>
        <taxon>Pseudomonadota</taxon>
        <taxon>Betaproteobacteria</taxon>
        <taxon>Burkholderiales</taxon>
        <taxon>Burkholderiaceae</taxon>
        <taxon>Burkholderia</taxon>
        <taxon>pseudomallei group</taxon>
    </lineage>
</organism>
<dbReference type="EMBL" id="LOWA01000042">
    <property type="protein sequence ID" value="KVE25332.1"/>
    <property type="molecule type" value="Genomic_DNA"/>
</dbReference>
<proteinExistence type="predicted"/>
<gene>
    <name evidence="1" type="ORF">WS67_18885</name>
</gene>
<dbReference type="RefSeq" id="WP_059519191.1">
    <property type="nucleotide sequence ID" value="NZ_LOWA01000042.1"/>
</dbReference>
<name>A0A103DYZ8_9BURK</name>
<accession>A0A103DYZ8</accession>
<dbReference type="Proteomes" id="UP000062788">
    <property type="component" value="Unassembled WGS sequence"/>
</dbReference>
<comment type="caution">
    <text evidence="1">The sequence shown here is derived from an EMBL/GenBank/DDBJ whole genome shotgun (WGS) entry which is preliminary data.</text>
</comment>
<dbReference type="Pfam" id="PF05768">
    <property type="entry name" value="Glrx-like"/>
    <property type="match status" value="1"/>
</dbReference>